<dbReference type="SUPFAM" id="SSF46689">
    <property type="entry name" value="Homeodomain-like"/>
    <property type="match status" value="1"/>
</dbReference>
<feature type="domain" description="HTH tetR-type" evidence="6">
    <location>
        <begin position="8"/>
        <end position="68"/>
    </location>
</feature>
<dbReference type="PANTHER" id="PTHR30055">
    <property type="entry name" value="HTH-TYPE TRANSCRIPTIONAL REGULATOR RUTR"/>
    <property type="match status" value="1"/>
</dbReference>
<dbReference type="InterPro" id="IPR050109">
    <property type="entry name" value="HTH-type_TetR-like_transc_reg"/>
</dbReference>
<evidence type="ECO:0000313" key="8">
    <source>
        <dbReference type="Proteomes" id="UP001595833"/>
    </source>
</evidence>
<evidence type="ECO:0000256" key="2">
    <source>
        <dbReference type="ARBA" id="ARBA00023015"/>
    </source>
</evidence>
<proteinExistence type="predicted"/>
<dbReference type="Pfam" id="PF00440">
    <property type="entry name" value="TetR_N"/>
    <property type="match status" value="1"/>
</dbReference>
<dbReference type="Pfam" id="PF13977">
    <property type="entry name" value="TetR_C_6"/>
    <property type="match status" value="1"/>
</dbReference>
<dbReference type="InterPro" id="IPR036271">
    <property type="entry name" value="Tet_transcr_reg_TetR-rel_C_sf"/>
</dbReference>
<evidence type="ECO:0000256" key="5">
    <source>
        <dbReference type="PROSITE-ProRule" id="PRU00335"/>
    </source>
</evidence>
<dbReference type="InterPro" id="IPR001647">
    <property type="entry name" value="HTH_TetR"/>
</dbReference>
<reference evidence="8" key="1">
    <citation type="journal article" date="2019" name="Int. J. Syst. Evol. Microbiol.">
        <title>The Global Catalogue of Microorganisms (GCM) 10K type strain sequencing project: providing services to taxonomists for standard genome sequencing and annotation.</title>
        <authorList>
            <consortium name="The Broad Institute Genomics Platform"/>
            <consortium name="The Broad Institute Genome Sequencing Center for Infectious Disease"/>
            <person name="Wu L."/>
            <person name="Ma J."/>
        </authorList>
    </citation>
    <scope>NUCLEOTIDE SEQUENCE [LARGE SCALE GENOMIC DNA]</scope>
    <source>
        <strain evidence="8">KCTC 12848</strain>
    </source>
</reference>
<organism evidence="7 8">
    <name type="scientific">Saccharothrix xinjiangensis</name>
    <dbReference type="NCBI Taxonomy" id="204798"/>
    <lineage>
        <taxon>Bacteria</taxon>
        <taxon>Bacillati</taxon>
        <taxon>Actinomycetota</taxon>
        <taxon>Actinomycetes</taxon>
        <taxon>Pseudonocardiales</taxon>
        <taxon>Pseudonocardiaceae</taxon>
        <taxon>Saccharothrix</taxon>
    </lineage>
</organism>
<dbReference type="SUPFAM" id="SSF48498">
    <property type="entry name" value="Tetracyclin repressor-like, C-terminal domain"/>
    <property type="match status" value="1"/>
</dbReference>
<keyword evidence="4" id="KW-0804">Transcription</keyword>
<comment type="caution">
    <text evidence="7">The sequence shown here is derived from an EMBL/GenBank/DDBJ whole genome shotgun (WGS) entry which is preliminary data.</text>
</comment>
<gene>
    <name evidence="7" type="ORF">ACFPFM_30220</name>
</gene>
<dbReference type="Proteomes" id="UP001595833">
    <property type="component" value="Unassembled WGS sequence"/>
</dbReference>
<evidence type="ECO:0000256" key="4">
    <source>
        <dbReference type="ARBA" id="ARBA00023163"/>
    </source>
</evidence>
<dbReference type="Gene3D" id="1.10.357.10">
    <property type="entry name" value="Tetracycline Repressor, domain 2"/>
    <property type="match status" value="1"/>
</dbReference>
<evidence type="ECO:0000256" key="1">
    <source>
        <dbReference type="ARBA" id="ARBA00022491"/>
    </source>
</evidence>
<evidence type="ECO:0000256" key="3">
    <source>
        <dbReference type="ARBA" id="ARBA00023125"/>
    </source>
</evidence>
<accession>A0ABV9Y6I8</accession>
<feature type="DNA-binding region" description="H-T-H motif" evidence="5">
    <location>
        <begin position="31"/>
        <end position="50"/>
    </location>
</feature>
<evidence type="ECO:0000313" key="7">
    <source>
        <dbReference type="EMBL" id="MFC5058011.1"/>
    </source>
</evidence>
<dbReference type="RefSeq" id="WP_344036303.1">
    <property type="nucleotide sequence ID" value="NZ_BAAAKE010000004.1"/>
</dbReference>
<evidence type="ECO:0000259" key="6">
    <source>
        <dbReference type="PROSITE" id="PS50977"/>
    </source>
</evidence>
<dbReference type="PROSITE" id="PS50977">
    <property type="entry name" value="HTH_TETR_2"/>
    <property type="match status" value="1"/>
</dbReference>
<keyword evidence="1" id="KW-0678">Repressor</keyword>
<protein>
    <submittedName>
        <fullName evidence="7">TetR/AcrR family transcriptional regulator</fullName>
    </submittedName>
</protein>
<dbReference type="EMBL" id="JBHSJB010000028">
    <property type="protein sequence ID" value="MFC5058011.1"/>
    <property type="molecule type" value="Genomic_DNA"/>
</dbReference>
<keyword evidence="3 5" id="KW-0238">DNA-binding</keyword>
<dbReference type="PANTHER" id="PTHR30055:SF226">
    <property type="entry name" value="HTH-TYPE TRANSCRIPTIONAL REGULATOR PKSA"/>
    <property type="match status" value="1"/>
</dbReference>
<sequence length="175" mass="18720">MPREVDRDSRRGRITDAVFLLADERGLEGVTLRDVAARAGVSLGAVQRCFGTKDEMLKFALDEVGRRVLARAGGTADEAARALALPERAEARVWLAFVAQAAVSPNLAPALRASYADLEGMFERLLGDRVRARALVALADGLTAHVLIGHLTPEQAREVLDRCLAGQALDHLGAG</sequence>
<dbReference type="InterPro" id="IPR039538">
    <property type="entry name" value="BetI_C"/>
</dbReference>
<name>A0ABV9Y6I8_9PSEU</name>
<dbReference type="InterPro" id="IPR009057">
    <property type="entry name" value="Homeodomain-like_sf"/>
</dbReference>
<keyword evidence="8" id="KW-1185">Reference proteome</keyword>
<keyword evidence="2" id="KW-0805">Transcription regulation</keyword>